<evidence type="ECO:0000256" key="6">
    <source>
        <dbReference type="SAM" id="Coils"/>
    </source>
</evidence>
<keyword evidence="4" id="KW-0804">Transcription</keyword>
<dbReference type="PANTHER" id="PTHR13044:SF14">
    <property type="entry name" value="CRYPTOCEPHAL, ISOFORM A"/>
    <property type="match status" value="1"/>
</dbReference>
<keyword evidence="2" id="KW-0805">Transcription regulation</keyword>
<organism evidence="9 10">
    <name type="scientific">Rhizopus oryzae</name>
    <name type="common">Mucormycosis agent</name>
    <name type="synonym">Rhizopus arrhizus var. delemar</name>
    <dbReference type="NCBI Taxonomy" id="64495"/>
    <lineage>
        <taxon>Eukaryota</taxon>
        <taxon>Fungi</taxon>
        <taxon>Fungi incertae sedis</taxon>
        <taxon>Mucoromycota</taxon>
        <taxon>Mucoromycotina</taxon>
        <taxon>Mucoromycetes</taxon>
        <taxon>Mucorales</taxon>
        <taxon>Mucorineae</taxon>
        <taxon>Rhizopodaceae</taxon>
        <taxon>Rhizopus</taxon>
    </lineage>
</organism>
<comment type="caution">
    <text evidence="9">The sequence shown here is derived from an EMBL/GenBank/DDBJ whole genome shotgun (WGS) entry which is preliminary data.</text>
</comment>
<dbReference type="Proteomes" id="UP000716291">
    <property type="component" value="Unassembled WGS sequence"/>
</dbReference>
<dbReference type="InterPro" id="IPR004827">
    <property type="entry name" value="bZIP"/>
</dbReference>
<dbReference type="PROSITE" id="PS50217">
    <property type="entry name" value="BZIP"/>
    <property type="match status" value="1"/>
</dbReference>
<keyword evidence="10" id="KW-1185">Reference proteome</keyword>
<proteinExistence type="predicted"/>
<evidence type="ECO:0000256" key="4">
    <source>
        <dbReference type="ARBA" id="ARBA00023163"/>
    </source>
</evidence>
<dbReference type="Pfam" id="PF07716">
    <property type="entry name" value="bZIP_2"/>
    <property type="match status" value="1"/>
</dbReference>
<feature type="region of interest" description="Disordered" evidence="7">
    <location>
        <begin position="53"/>
        <end position="78"/>
    </location>
</feature>
<dbReference type="PANTHER" id="PTHR13044">
    <property type="entry name" value="ACTIVATING TRANSCRIPTION FACTOR ATF 4/5"/>
    <property type="match status" value="1"/>
</dbReference>
<evidence type="ECO:0000259" key="8">
    <source>
        <dbReference type="PROSITE" id="PS50217"/>
    </source>
</evidence>
<evidence type="ECO:0000256" key="3">
    <source>
        <dbReference type="ARBA" id="ARBA00023125"/>
    </source>
</evidence>
<evidence type="ECO:0000313" key="10">
    <source>
        <dbReference type="Proteomes" id="UP000716291"/>
    </source>
</evidence>
<evidence type="ECO:0000256" key="1">
    <source>
        <dbReference type="ARBA" id="ARBA00004123"/>
    </source>
</evidence>
<evidence type="ECO:0000256" key="7">
    <source>
        <dbReference type="SAM" id="MobiDB-lite"/>
    </source>
</evidence>
<keyword evidence="3" id="KW-0238">DNA-binding</keyword>
<dbReference type="EMBL" id="JAANQT010001400">
    <property type="protein sequence ID" value="KAG1305290.1"/>
    <property type="molecule type" value="Genomic_DNA"/>
</dbReference>
<dbReference type="AlphaFoldDB" id="A0A9P7BPJ7"/>
<dbReference type="SUPFAM" id="SSF57959">
    <property type="entry name" value="Leucine zipper domain"/>
    <property type="match status" value="1"/>
</dbReference>
<dbReference type="GO" id="GO:0005634">
    <property type="term" value="C:nucleus"/>
    <property type="evidence" value="ECO:0007669"/>
    <property type="project" value="UniProtKB-SubCell"/>
</dbReference>
<evidence type="ECO:0000313" key="9">
    <source>
        <dbReference type="EMBL" id="KAG1305290.1"/>
    </source>
</evidence>
<protein>
    <recommendedName>
        <fullName evidence="8">BZIP domain-containing protein</fullName>
    </recommendedName>
</protein>
<evidence type="ECO:0000256" key="2">
    <source>
        <dbReference type="ARBA" id="ARBA00023015"/>
    </source>
</evidence>
<gene>
    <name evidence="9" type="ORF">G6F64_008493</name>
</gene>
<dbReference type="Gene3D" id="1.20.5.170">
    <property type="match status" value="1"/>
</dbReference>
<dbReference type="OrthoDB" id="2247093at2759"/>
<evidence type="ECO:0000256" key="5">
    <source>
        <dbReference type="ARBA" id="ARBA00023242"/>
    </source>
</evidence>
<accession>A0A9P7BPJ7</accession>
<dbReference type="InterPro" id="IPR046347">
    <property type="entry name" value="bZIP_sf"/>
</dbReference>
<keyword evidence="5" id="KW-0539">Nucleus</keyword>
<reference evidence="9" key="1">
    <citation type="journal article" date="2020" name="Microb. Genom.">
        <title>Genetic diversity of clinical and environmental Mucorales isolates obtained from an investigation of mucormycosis cases among solid organ transplant recipients.</title>
        <authorList>
            <person name="Nguyen M.H."/>
            <person name="Kaul D."/>
            <person name="Muto C."/>
            <person name="Cheng S.J."/>
            <person name="Richter R.A."/>
            <person name="Bruno V.M."/>
            <person name="Liu G."/>
            <person name="Beyhan S."/>
            <person name="Sundermann A.J."/>
            <person name="Mounaud S."/>
            <person name="Pasculle A.W."/>
            <person name="Nierman W.C."/>
            <person name="Driscoll E."/>
            <person name="Cumbie R."/>
            <person name="Clancy C.J."/>
            <person name="Dupont C.L."/>
        </authorList>
    </citation>
    <scope>NUCLEOTIDE SEQUENCE</scope>
    <source>
        <strain evidence="9">GL11</strain>
    </source>
</reference>
<dbReference type="GO" id="GO:0001228">
    <property type="term" value="F:DNA-binding transcription activator activity, RNA polymerase II-specific"/>
    <property type="evidence" value="ECO:0007669"/>
    <property type="project" value="TreeGrafter"/>
</dbReference>
<dbReference type="CDD" id="cd14705">
    <property type="entry name" value="bZIP_Zip1"/>
    <property type="match status" value="1"/>
</dbReference>
<feature type="compositionally biased region" description="Pro residues" evidence="7">
    <location>
        <begin position="1"/>
        <end position="10"/>
    </location>
</feature>
<dbReference type="GO" id="GO:0000977">
    <property type="term" value="F:RNA polymerase II transcription regulatory region sequence-specific DNA binding"/>
    <property type="evidence" value="ECO:0007669"/>
    <property type="project" value="TreeGrafter"/>
</dbReference>
<feature type="region of interest" description="Disordered" evidence="7">
    <location>
        <begin position="1"/>
        <end position="25"/>
    </location>
</feature>
<feature type="coiled-coil region" evidence="6">
    <location>
        <begin position="140"/>
        <end position="174"/>
    </location>
</feature>
<feature type="domain" description="BZIP" evidence="8">
    <location>
        <begin position="56"/>
        <end position="108"/>
    </location>
</feature>
<sequence length="177" mass="20624">MTSSPPPPHLLPSISMFTTGLDSPPFDNKPLTLLPKPYDSIYSNSRQIEKTLPSSEEVLAEKRRRNAGASARFRDRRKQRERELQEKCQSLEKRNQILENALKELNPEHPLIQSNHKNNEIVEEENQAIVGRINQLEQFISRFQVDKESDTRKLKEIEKENQFLKSLLESFTAKQEK</sequence>
<comment type="subcellular location">
    <subcellularLocation>
        <location evidence="1">Nucleus</location>
    </subcellularLocation>
</comment>
<keyword evidence="6" id="KW-0175">Coiled coil</keyword>
<name>A0A9P7BPJ7_RHIOR</name>
<dbReference type="PROSITE" id="PS00036">
    <property type="entry name" value="BZIP_BASIC"/>
    <property type="match status" value="1"/>
</dbReference>